<dbReference type="InterPro" id="IPR028098">
    <property type="entry name" value="Glyco_trans_4-like_N"/>
</dbReference>
<comment type="caution">
    <text evidence="4">The sequence shown here is derived from an EMBL/GenBank/DDBJ whole genome shotgun (WGS) entry which is preliminary data.</text>
</comment>
<feature type="domain" description="Glycosyl transferase family 1" evidence="2">
    <location>
        <begin position="176"/>
        <end position="336"/>
    </location>
</feature>
<dbReference type="Gene3D" id="3.40.50.2000">
    <property type="entry name" value="Glycogen Phosphorylase B"/>
    <property type="match status" value="2"/>
</dbReference>
<evidence type="ECO:0000259" key="3">
    <source>
        <dbReference type="Pfam" id="PF13439"/>
    </source>
</evidence>
<evidence type="ECO:0000256" key="1">
    <source>
        <dbReference type="ARBA" id="ARBA00022679"/>
    </source>
</evidence>
<dbReference type="EMBL" id="JAHHZF010000001">
    <property type="protein sequence ID" value="MBT9288314.1"/>
    <property type="molecule type" value="Genomic_DNA"/>
</dbReference>
<protein>
    <submittedName>
        <fullName evidence="4">Glycosyltransferase family 4 protein</fullName>
    </submittedName>
</protein>
<proteinExistence type="predicted"/>
<name>A0A947D7L5_9HYPH</name>
<accession>A0A947D7L5</accession>
<dbReference type="GO" id="GO:0016757">
    <property type="term" value="F:glycosyltransferase activity"/>
    <property type="evidence" value="ECO:0007669"/>
    <property type="project" value="InterPro"/>
</dbReference>
<dbReference type="GO" id="GO:0009103">
    <property type="term" value="P:lipopolysaccharide biosynthetic process"/>
    <property type="evidence" value="ECO:0007669"/>
    <property type="project" value="TreeGrafter"/>
</dbReference>
<evidence type="ECO:0000259" key="2">
    <source>
        <dbReference type="Pfam" id="PF00534"/>
    </source>
</evidence>
<evidence type="ECO:0000313" key="5">
    <source>
        <dbReference type="Proteomes" id="UP000766595"/>
    </source>
</evidence>
<gene>
    <name evidence="4" type="ORF">KL771_02555</name>
</gene>
<dbReference type="PANTHER" id="PTHR46401">
    <property type="entry name" value="GLYCOSYLTRANSFERASE WBBK-RELATED"/>
    <property type="match status" value="1"/>
</dbReference>
<reference evidence="4 5" key="1">
    <citation type="submission" date="2021-06" db="EMBL/GenBank/DDBJ databases">
        <authorList>
            <person name="Grouzdev D.S."/>
            <person name="Koziaeva V."/>
        </authorList>
    </citation>
    <scope>NUCLEOTIDE SEQUENCE [LARGE SCALE GENOMIC DNA]</scope>
    <source>
        <strain evidence="4 5">22</strain>
    </source>
</reference>
<keyword evidence="5" id="KW-1185">Reference proteome</keyword>
<dbReference type="Pfam" id="PF13439">
    <property type="entry name" value="Glyco_transf_4"/>
    <property type="match status" value="1"/>
</dbReference>
<organism evidence="4 5">
    <name type="scientific">Prosthecodimorpha staleyi</name>
    <dbReference type="NCBI Taxonomy" id="2840188"/>
    <lineage>
        <taxon>Bacteria</taxon>
        <taxon>Pseudomonadati</taxon>
        <taxon>Pseudomonadota</taxon>
        <taxon>Alphaproteobacteria</taxon>
        <taxon>Hyphomicrobiales</taxon>
        <taxon>Ancalomicrobiaceae</taxon>
        <taxon>Prosthecodimorpha</taxon>
    </lineage>
</organism>
<dbReference type="Proteomes" id="UP000766595">
    <property type="component" value="Unassembled WGS sequence"/>
</dbReference>
<dbReference type="Pfam" id="PF00534">
    <property type="entry name" value="Glycos_transf_1"/>
    <property type="match status" value="1"/>
</dbReference>
<keyword evidence="1" id="KW-0808">Transferase</keyword>
<dbReference type="InterPro" id="IPR001296">
    <property type="entry name" value="Glyco_trans_1"/>
</dbReference>
<dbReference type="PANTHER" id="PTHR46401:SF2">
    <property type="entry name" value="GLYCOSYLTRANSFERASE WBBK-RELATED"/>
    <property type="match status" value="1"/>
</dbReference>
<sequence length="360" mass="36738">MSPAPGTRRRSVADGFTFAVPGDPGLPTGGYGYGRRIALELTELGLRVTPLRLPEGFPFPDAAAIAEAGRLLAEVPAGETVLVDGLALGVLPEAAAAVARRGRLVALVHHPLAHETGHSAETAARLAASERAALAHADAVVATGPGTARSLAAEYGVAPGRITLAPPGTDPAPPAIPSDDGPVRLLAVGSLIPRKGHDDLIAALAGLADLDWRLDIVGSATLDRGHAATLAQRIEASGLADRIRLTGAIPAEAVAARYRAADLFVLASRYEGWGMAYTEALAHGLPVVGTGEAVMAEAVRQAAVLVPAGDRPALAAALRGLLADPDARRARSAAAQAAARLLPTWRETALAVARVIGRPT</sequence>
<dbReference type="AlphaFoldDB" id="A0A947D7L5"/>
<feature type="domain" description="Glycosyltransferase subfamily 4-like N-terminal" evidence="3">
    <location>
        <begin position="94"/>
        <end position="171"/>
    </location>
</feature>
<dbReference type="SUPFAM" id="SSF53756">
    <property type="entry name" value="UDP-Glycosyltransferase/glycogen phosphorylase"/>
    <property type="match status" value="1"/>
</dbReference>
<dbReference type="CDD" id="cd03801">
    <property type="entry name" value="GT4_PimA-like"/>
    <property type="match status" value="1"/>
</dbReference>
<evidence type="ECO:0000313" key="4">
    <source>
        <dbReference type="EMBL" id="MBT9288314.1"/>
    </source>
</evidence>